<protein>
    <submittedName>
        <fullName evidence="1">Uncharacterized protein</fullName>
    </submittedName>
</protein>
<reference evidence="1" key="1">
    <citation type="journal article" date="2014" name="Int. J. Syst. Evol. Microbiol.">
        <title>Complete genome sequence of Corynebacterium casei LMG S-19264T (=DSM 44701T), isolated from a smear-ripened cheese.</title>
        <authorList>
            <consortium name="US DOE Joint Genome Institute (JGI-PGF)"/>
            <person name="Walter F."/>
            <person name="Albersmeier A."/>
            <person name="Kalinowski J."/>
            <person name="Ruckert C."/>
        </authorList>
    </citation>
    <scope>NUCLEOTIDE SEQUENCE</scope>
    <source>
        <strain evidence="1">JCM 3091</strain>
    </source>
</reference>
<name>A0A8J3BTN4_9ACTN</name>
<gene>
    <name evidence="1" type="ORF">GCM10010124_35390</name>
</gene>
<dbReference type="AlphaFoldDB" id="A0A8J3BTN4"/>
<reference evidence="1" key="2">
    <citation type="submission" date="2020-09" db="EMBL/GenBank/DDBJ databases">
        <authorList>
            <person name="Sun Q."/>
            <person name="Ohkuma M."/>
        </authorList>
    </citation>
    <scope>NUCLEOTIDE SEQUENCE</scope>
    <source>
        <strain evidence="1">JCM 3091</strain>
    </source>
</reference>
<proteinExistence type="predicted"/>
<sequence length="77" mass="8324">MDMAETTIAPTRPPCVNPDCWRPGTFALAEAELPPGFTPPAGRADVRACTDHASDLYRVSLPEGGWVAPWLQPHLTP</sequence>
<dbReference type="EMBL" id="BMQC01000016">
    <property type="protein sequence ID" value="GGK39670.1"/>
    <property type="molecule type" value="Genomic_DNA"/>
</dbReference>
<organism evidence="1 2">
    <name type="scientific">Pilimelia terevasa</name>
    <dbReference type="NCBI Taxonomy" id="53372"/>
    <lineage>
        <taxon>Bacteria</taxon>
        <taxon>Bacillati</taxon>
        <taxon>Actinomycetota</taxon>
        <taxon>Actinomycetes</taxon>
        <taxon>Micromonosporales</taxon>
        <taxon>Micromonosporaceae</taxon>
        <taxon>Pilimelia</taxon>
    </lineage>
</organism>
<comment type="caution">
    <text evidence="1">The sequence shown here is derived from an EMBL/GenBank/DDBJ whole genome shotgun (WGS) entry which is preliminary data.</text>
</comment>
<keyword evidence="2" id="KW-1185">Reference proteome</keyword>
<evidence type="ECO:0000313" key="2">
    <source>
        <dbReference type="Proteomes" id="UP000662200"/>
    </source>
</evidence>
<accession>A0A8J3BTN4</accession>
<evidence type="ECO:0000313" key="1">
    <source>
        <dbReference type="EMBL" id="GGK39670.1"/>
    </source>
</evidence>
<dbReference type="Proteomes" id="UP000662200">
    <property type="component" value="Unassembled WGS sequence"/>
</dbReference>